<keyword evidence="1" id="KW-1133">Transmembrane helix</keyword>
<dbReference type="AlphaFoldDB" id="A0A382SJL8"/>
<feature type="non-terminal residue" evidence="2">
    <location>
        <position position="38"/>
    </location>
</feature>
<keyword evidence="1" id="KW-0812">Transmembrane</keyword>
<evidence type="ECO:0000313" key="2">
    <source>
        <dbReference type="EMBL" id="SVD09762.1"/>
    </source>
</evidence>
<proteinExistence type="predicted"/>
<evidence type="ECO:0000256" key="1">
    <source>
        <dbReference type="SAM" id="Phobius"/>
    </source>
</evidence>
<sequence length="38" mass="4455">VLEKVNYYWRLFATATAYTIFGFGCVFVPLFALLPYLF</sequence>
<protein>
    <submittedName>
        <fullName evidence="2">Uncharacterized protein</fullName>
    </submittedName>
</protein>
<name>A0A382SJL8_9ZZZZ</name>
<reference evidence="2" key="1">
    <citation type="submission" date="2018-05" db="EMBL/GenBank/DDBJ databases">
        <authorList>
            <person name="Lanie J.A."/>
            <person name="Ng W.-L."/>
            <person name="Kazmierczak K.M."/>
            <person name="Andrzejewski T.M."/>
            <person name="Davidsen T.M."/>
            <person name="Wayne K.J."/>
            <person name="Tettelin H."/>
            <person name="Glass J.I."/>
            <person name="Rusch D."/>
            <person name="Podicherti R."/>
            <person name="Tsui H.-C.T."/>
            <person name="Winkler M.E."/>
        </authorList>
    </citation>
    <scope>NUCLEOTIDE SEQUENCE</scope>
</reference>
<feature type="non-terminal residue" evidence="2">
    <location>
        <position position="1"/>
    </location>
</feature>
<organism evidence="2">
    <name type="scientific">marine metagenome</name>
    <dbReference type="NCBI Taxonomy" id="408172"/>
    <lineage>
        <taxon>unclassified sequences</taxon>
        <taxon>metagenomes</taxon>
        <taxon>ecological metagenomes</taxon>
    </lineage>
</organism>
<dbReference type="EMBL" id="UINC01129401">
    <property type="protein sequence ID" value="SVD09762.1"/>
    <property type="molecule type" value="Genomic_DNA"/>
</dbReference>
<feature type="transmembrane region" description="Helical" evidence="1">
    <location>
        <begin position="12"/>
        <end position="37"/>
    </location>
</feature>
<accession>A0A382SJL8</accession>
<gene>
    <name evidence="2" type="ORF">METZ01_LOCUS362616</name>
</gene>
<keyword evidence="1" id="KW-0472">Membrane</keyword>